<dbReference type="InterPro" id="IPR050127">
    <property type="entry name" value="Serine_Proteases_S1"/>
</dbReference>
<dbReference type="SUPFAM" id="SSF50494">
    <property type="entry name" value="Trypsin-like serine proteases"/>
    <property type="match status" value="1"/>
</dbReference>
<keyword evidence="9" id="KW-0732">Signal</keyword>
<dbReference type="PROSITE" id="PS00134">
    <property type="entry name" value="TRYPSIN_HIS"/>
    <property type="match status" value="1"/>
</dbReference>
<evidence type="ECO:0000256" key="3">
    <source>
        <dbReference type="ARBA" id="ARBA00022670"/>
    </source>
</evidence>
<evidence type="ECO:0000256" key="7">
    <source>
        <dbReference type="ARBA" id="ARBA00024195"/>
    </source>
</evidence>
<keyword evidence="2" id="KW-0964">Secreted</keyword>
<evidence type="ECO:0000256" key="6">
    <source>
        <dbReference type="ARBA" id="ARBA00023157"/>
    </source>
</evidence>
<dbReference type="AlphaFoldDB" id="W8C3Q3"/>
<dbReference type="InterPro" id="IPR001254">
    <property type="entry name" value="Trypsin_dom"/>
</dbReference>
<dbReference type="SMART" id="SM00020">
    <property type="entry name" value="Tryp_SPc"/>
    <property type="match status" value="1"/>
</dbReference>
<dbReference type="InterPro" id="IPR018114">
    <property type="entry name" value="TRYPSIN_HIS"/>
</dbReference>
<dbReference type="InterPro" id="IPR001314">
    <property type="entry name" value="Peptidase_S1A"/>
</dbReference>
<evidence type="ECO:0000256" key="8">
    <source>
        <dbReference type="RuleBase" id="RU363034"/>
    </source>
</evidence>
<dbReference type="GO" id="GO:0005615">
    <property type="term" value="C:extracellular space"/>
    <property type="evidence" value="ECO:0007669"/>
    <property type="project" value="TreeGrafter"/>
</dbReference>
<dbReference type="InterPro" id="IPR033116">
    <property type="entry name" value="TRYPSIN_SER"/>
</dbReference>
<dbReference type="PANTHER" id="PTHR24264">
    <property type="entry name" value="TRYPSIN-RELATED"/>
    <property type="match status" value="1"/>
</dbReference>
<dbReference type="GO" id="GO:0006508">
    <property type="term" value="P:proteolysis"/>
    <property type="evidence" value="ECO:0007669"/>
    <property type="project" value="UniProtKB-KW"/>
</dbReference>
<dbReference type="OrthoDB" id="10059102at2759"/>
<proteinExistence type="evidence at transcript level"/>
<dbReference type="FunFam" id="2.40.10.10:FF:000002">
    <property type="entry name" value="Transmembrane protease serine"/>
    <property type="match status" value="1"/>
</dbReference>
<keyword evidence="3 8" id="KW-0645">Protease</keyword>
<dbReference type="Pfam" id="PF00089">
    <property type="entry name" value="Trypsin"/>
    <property type="match status" value="1"/>
</dbReference>
<dbReference type="CDD" id="cd00190">
    <property type="entry name" value="Tryp_SPc"/>
    <property type="match status" value="1"/>
</dbReference>
<feature type="signal peptide" evidence="9">
    <location>
        <begin position="1"/>
        <end position="22"/>
    </location>
</feature>
<dbReference type="EMBL" id="GAMC01005969">
    <property type="protein sequence ID" value="JAC00587.1"/>
    <property type="molecule type" value="mRNA"/>
</dbReference>
<evidence type="ECO:0000256" key="4">
    <source>
        <dbReference type="ARBA" id="ARBA00022801"/>
    </source>
</evidence>
<dbReference type="PROSITE" id="PS50240">
    <property type="entry name" value="TRYPSIN_DOM"/>
    <property type="match status" value="1"/>
</dbReference>
<dbReference type="PRINTS" id="PR00722">
    <property type="entry name" value="CHYMOTRYPSIN"/>
</dbReference>
<keyword evidence="5 8" id="KW-0720">Serine protease</keyword>
<dbReference type="MEROPS" id="S01.A78"/>
<accession>W8C3Q3</accession>
<sequence length="325" mass="35252">MLLKFSLCAIFWIFQNALMAYSLHTHNESIHTHLPRPYLLADLDAKIFGGSPVAITSAPWQVSVRLKEYEIVQFGYGHICGGSVITTRVIVSAAHCAIYTNITPTVYRFPNDFTIVMGSVYLQEVTPYTLQYNVLEVVPHPDFNLQPLENDIALFFINGKIPTNYPTVSPIPLNRLALAAGLNCTVTGWGVTEQGITWPVLLGTVVPIVATAQCNNSYSGTIMNGMLCAGYLSTGGADACQGDSGGPLACNGTLAGIVSWGNGCAKPGYPGVYTNVSDYTNWILLTNSTFNYTRYGGALGLSCGPQQLMLLVFCLLNVLLWFRVN</sequence>
<evidence type="ECO:0000256" key="9">
    <source>
        <dbReference type="SAM" id="SignalP"/>
    </source>
</evidence>
<feature type="domain" description="Peptidase S1" evidence="10">
    <location>
        <begin position="47"/>
        <end position="288"/>
    </location>
</feature>
<evidence type="ECO:0000256" key="5">
    <source>
        <dbReference type="ARBA" id="ARBA00022825"/>
    </source>
</evidence>
<evidence type="ECO:0000256" key="2">
    <source>
        <dbReference type="ARBA" id="ARBA00022525"/>
    </source>
</evidence>
<dbReference type="GeneID" id="101449913"/>
<dbReference type="FunFam" id="2.40.10.10:FF:000068">
    <property type="entry name" value="transmembrane protease serine 2"/>
    <property type="match status" value="1"/>
</dbReference>
<evidence type="ECO:0000313" key="11">
    <source>
        <dbReference type="EMBL" id="JAC00587.1"/>
    </source>
</evidence>
<dbReference type="GO" id="GO:0004252">
    <property type="term" value="F:serine-type endopeptidase activity"/>
    <property type="evidence" value="ECO:0007669"/>
    <property type="project" value="InterPro"/>
</dbReference>
<organism evidence="11">
    <name type="scientific">Ceratitis capitata</name>
    <name type="common">Mediterranean fruit fly</name>
    <name type="synonym">Tephritis capitata</name>
    <dbReference type="NCBI Taxonomy" id="7213"/>
    <lineage>
        <taxon>Eukaryota</taxon>
        <taxon>Metazoa</taxon>
        <taxon>Ecdysozoa</taxon>
        <taxon>Arthropoda</taxon>
        <taxon>Hexapoda</taxon>
        <taxon>Insecta</taxon>
        <taxon>Pterygota</taxon>
        <taxon>Neoptera</taxon>
        <taxon>Endopterygota</taxon>
        <taxon>Diptera</taxon>
        <taxon>Brachycera</taxon>
        <taxon>Muscomorpha</taxon>
        <taxon>Tephritoidea</taxon>
        <taxon>Tephritidae</taxon>
        <taxon>Ceratitis</taxon>
        <taxon>Ceratitis</taxon>
    </lineage>
</organism>
<reference evidence="11" key="1">
    <citation type="submission" date="2013-07" db="EMBL/GenBank/DDBJ databases">
        <authorList>
            <person name="Geib S."/>
        </authorList>
    </citation>
    <scope>NUCLEOTIDE SEQUENCE</scope>
</reference>
<reference evidence="11" key="2">
    <citation type="journal article" date="2014" name="BMC Genomics">
        <title>A genomic perspective to assessing quality of mass-reared SIT flies used in Mediterranean fruit fly (Ceratitis capitata) eradication in California.</title>
        <authorList>
            <person name="Calla B."/>
            <person name="Hall B."/>
            <person name="Hou S."/>
            <person name="Geib S.M."/>
        </authorList>
    </citation>
    <scope>NUCLEOTIDE SEQUENCE</scope>
</reference>
<dbReference type="Gene3D" id="2.40.10.10">
    <property type="entry name" value="Trypsin-like serine proteases"/>
    <property type="match status" value="1"/>
</dbReference>
<name>W8C3Q3_CERCA</name>
<comment type="subcellular location">
    <subcellularLocation>
        <location evidence="1">Secreted</location>
    </subcellularLocation>
</comment>
<keyword evidence="4 8" id="KW-0378">Hydrolase</keyword>
<evidence type="ECO:0000259" key="10">
    <source>
        <dbReference type="PROSITE" id="PS50240"/>
    </source>
</evidence>
<dbReference type="PROSITE" id="PS00135">
    <property type="entry name" value="TRYPSIN_SER"/>
    <property type="match status" value="1"/>
</dbReference>
<comment type="similarity">
    <text evidence="7">Belongs to the peptidase S1 family. CLIP subfamily.</text>
</comment>
<feature type="chain" id="PRO_5004906978" evidence="9">
    <location>
        <begin position="23"/>
        <end position="325"/>
    </location>
</feature>
<dbReference type="KEGG" id="ccat:101449913"/>
<dbReference type="InterPro" id="IPR009003">
    <property type="entry name" value="Peptidase_S1_PA"/>
</dbReference>
<dbReference type="InterPro" id="IPR043504">
    <property type="entry name" value="Peptidase_S1_PA_chymotrypsin"/>
</dbReference>
<evidence type="ECO:0000256" key="1">
    <source>
        <dbReference type="ARBA" id="ARBA00004613"/>
    </source>
</evidence>
<keyword evidence="6" id="KW-1015">Disulfide bond</keyword>
<dbReference type="PANTHER" id="PTHR24264:SF65">
    <property type="entry name" value="SRCR DOMAIN-CONTAINING PROTEIN"/>
    <property type="match status" value="1"/>
</dbReference>
<protein>
    <submittedName>
        <fullName evidence="11">Trypsin</fullName>
    </submittedName>
</protein>
<gene>
    <name evidence="11" type="primary">TRY2</name>
</gene>